<protein>
    <submittedName>
        <fullName evidence="2">Uncharacterized protein</fullName>
    </submittedName>
</protein>
<dbReference type="AlphaFoldDB" id="A0A9P0M3Y1"/>
<dbReference type="EMBL" id="CAKOFQ010007587">
    <property type="protein sequence ID" value="CAH2004394.1"/>
    <property type="molecule type" value="Genomic_DNA"/>
</dbReference>
<reference evidence="2" key="1">
    <citation type="submission" date="2022-03" db="EMBL/GenBank/DDBJ databases">
        <authorList>
            <person name="Sayadi A."/>
        </authorList>
    </citation>
    <scope>NUCLEOTIDE SEQUENCE</scope>
</reference>
<feature type="region of interest" description="Disordered" evidence="1">
    <location>
        <begin position="56"/>
        <end position="81"/>
    </location>
</feature>
<gene>
    <name evidence="2" type="ORF">ACAOBT_LOCUS27975</name>
</gene>
<sequence>MNKIANQHKSEDNVNLLKSDGGVCMPRTTLFDENILILLKDNYFTIPNKFDSNSYVMKPDEMPTPENPSATGSGNQGNMEESIDLVYEDNKYWSSSNGNSP</sequence>
<dbReference type="Proteomes" id="UP001152888">
    <property type="component" value="Unassembled WGS sequence"/>
</dbReference>
<feature type="compositionally biased region" description="Polar residues" evidence="1">
    <location>
        <begin position="67"/>
        <end position="79"/>
    </location>
</feature>
<evidence type="ECO:0000313" key="2">
    <source>
        <dbReference type="EMBL" id="CAH2004394.1"/>
    </source>
</evidence>
<evidence type="ECO:0000256" key="1">
    <source>
        <dbReference type="SAM" id="MobiDB-lite"/>
    </source>
</evidence>
<organism evidence="2 3">
    <name type="scientific">Acanthoscelides obtectus</name>
    <name type="common">Bean weevil</name>
    <name type="synonym">Bruchus obtectus</name>
    <dbReference type="NCBI Taxonomy" id="200917"/>
    <lineage>
        <taxon>Eukaryota</taxon>
        <taxon>Metazoa</taxon>
        <taxon>Ecdysozoa</taxon>
        <taxon>Arthropoda</taxon>
        <taxon>Hexapoda</taxon>
        <taxon>Insecta</taxon>
        <taxon>Pterygota</taxon>
        <taxon>Neoptera</taxon>
        <taxon>Endopterygota</taxon>
        <taxon>Coleoptera</taxon>
        <taxon>Polyphaga</taxon>
        <taxon>Cucujiformia</taxon>
        <taxon>Chrysomeloidea</taxon>
        <taxon>Chrysomelidae</taxon>
        <taxon>Bruchinae</taxon>
        <taxon>Bruchini</taxon>
        <taxon>Acanthoscelides</taxon>
    </lineage>
</organism>
<name>A0A9P0M3Y1_ACAOB</name>
<evidence type="ECO:0000313" key="3">
    <source>
        <dbReference type="Proteomes" id="UP001152888"/>
    </source>
</evidence>
<proteinExistence type="predicted"/>
<keyword evidence="3" id="KW-1185">Reference proteome</keyword>
<accession>A0A9P0M3Y1</accession>
<comment type="caution">
    <text evidence="2">The sequence shown here is derived from an EMBL/GenBank/DDBJ whole genome shotgun (WGS) entry which is preliminary data.</text>
</comment>
<dbReference type="OrthoDB" id="6340111at2759"/>